<evidence type="ECO:0000256" key="1">
    <source>
        <dbReference type="SAM" id="Phobius"/>
    </source>
</evidence>
<keyword evidence="3" id="KW-1185">Reference proteome</keyword>
<protein>
    <submittedName>
        <fullName evidence="2">Uncharacterized protein</fullName>
    </submittedName>
</protein>
<proteinExistence type="predicted"/>
<keyword evidence="1" id="KW-1133">Transmembrane helix</keyword>
<sequence>MIMKSAWNLVGMALWLLLIVYFAYIIHDMRARRLRLIVTEKKSFSWHNFWISFSELAIFLVFLWGMSYSTFFLDVKKMDQNRITTSYSYKPLIIRYRADQSDYVTVKNGVGRKPIQNYTFYVDGGKYLVNSTNATVVYGKSNLNVQAESYKWNKEWLDHLDTRYQKAWVATVTTTYKKNLFNGIGLHAGRQADRFSLIRIPDKSFMNTVGE</sequence>
<reference evidence="2 3" key="1">
    <citation type="journal article" date="2015" name="Genome Announc.">
        <title>Expanding the biotechnology potential of lactobacilli through comparative genomics of 213 strains and associated genera.</title>
        <authorList>
            <person name="Sun Z."/>
            <person name="Harris H.M."/>
            <person name="McCann A."/>
            <person name="Guo C."/>
            <person name="Argimon S."/>
            <person name="Zhang W."/>
            <person name="Yang X."/>
            <person name="Jeffery I.B."/>
            <person name="Cooney J.C."/>
            <person name="Kagawa T.F."/>
            <person name="Liu W."/>
            <person name="Song Y."/>
            <person name="Salvetti E."/>
            <person name="Wrobel A."/>
            <person name="Rasinkangas P."/>
            <person name="Parkhill J."/>
            <person name="Rea M.C."/>
            <person name="O'Sullivan O."/>
            <person name="Ritari J."/>
            <person name="Douillard F.P."/>
            <person name="Paul Ross R."/>
            <person name="Yang R."/>
            <person name="Briner A.E."/>
            <person name="Felis G.E."/>
            <person name="de Vos W.M."/>
            <person name="Barrangou R."/>
            <person name="Klaenhammer T.R."/>
            <person name="Caufield P.W."/>
            <person name="Cui Y."/>
            <person name="Zhang H."/>
            <person name="O'Toole P.W."/>
        </authorList>
    </citation>
    <scope>NUCLEOTIDE SEQUENCE [LARGE SCALE GENOMIC DNA]</scope>
    <source>
        <strain evidence="2 3">DSM 19904</strain>
    </source>
</reference>
<dbReference type="InterPro" id="IPR049731">
    <property type="entry name" value="LVIS_2131-like"/>
</dbReference>
<dbReference type="NCBIfam" id="NF040508">
    <property type="entry name" value="LVIS_2131_fam"/>
    <property type="match status" value="1"/>
</dbReference>
<dbReference type="AlphaFoldDB" id="A0A0R1LCW2"/>
<evidence type="ECO:0000313" key="2">
    <source>
        <dbReference type="EMBL" id="KRK89575.1"/>
    </source>
</evidence>
<feature type="transmembrane region" description="Helical" evidence="1">
    <location>
        <begin position="48"/>
        <end position="73"/>
    </location>
</feature>
<accession>A0A0R1LCW2</accession>
<name>A0A0R1LCW2_9LACO</name>
<keyword evidence="1" id="KW-0812">Transmembrane</keyword>
<dbReference type="EMBL" id="AZEA01000002">
    <property type="protein sequence ID" value="KRK89575.1"/>
    <property type="molecule type" value="Genomic_DNA"/>
</dbReference>
<keyword evidence="1" id="KW-0472">Membrane</keyword>
<dbReference type="Proteomes" id="UP000051581">
    <property type="component" value="Unassembled WGS sequence"/>
</dbReference>
<organism evidence="2 3">
    <name type="scientific">Lentilactobacillus sunkii DSM 19904</name>
    <dbReference type="NCBI Taxonomy" id="1423808"/>
    <lineage>
        <taxon>Bacteria</taxon>
        <taxon>Bacillati</taxon>
        <taxon>Bacillota</taxon>
        <taxon>Bacilli</taxon>
        <taxon>Lactobacillales</taxon>
        <taxon>Lactobacillaceae</taxon>
        <taxon>Lentilactobacillus</taxon>
    </lineage>
</organism>
<dbReference type="PATRIC" id="fig|1423808.3.peg.1176"/>
<comment type="caution">
    <text evidence="2">The sequence shown here is derived from an EMBL/GenBank/DDBJ whole genome shotgun (WGS) entry which is preliminary data.</text>
</comment>
<gene>
    <name evidence="2" type="ORF">FD17_GL001164</name>
</gene>
<evidence type="ECO:0000313" key="3">
    <source>
        <dbReference type="Proteomes" id="UP000051581"/>
    </source>
</evidence>
<feature type="transmembrane region" description="Helical" evidence="1">
    <location>
        <begin position="6"/>
        <end position="27"/>
    </location>
</feature>